<dbReference type="GO" id="GO:0003700">
    <property type="term" value="F:DNA-binding transcription factor activity"/>
    <property type="evidence" value="ECO:0007669"/>
    <property type="project" value="InterPro"/>
</dbReference>
<dbReference type="RefSeq" id="WP_055144139.1">
    <property type="nucleotide sequence ID" value="NZ_JXSZ01000005.1"/>
</dbReference>
<reference evidence="5 6" key="1">
    <citation type="submission" date="2015-07" db="EMBL/GenBank/DDBJ databases">
        <title>The draft genome sequence of Leadbetterella sp. JN14-9.</title>
        <authorList>
            <person name="Liu Y."/>
            <person name="Du J."/>
            <person name="Shao Z."/>
        </authorList>
    </citation>
    <scope>NUCLEOTIDE SEQUENCE [LARGE SCALE GENOMIC DNA]</scope>
    <source>
        <strain evidence="5 6">JN14-9</strain>
    </source>
</reference>
<dbReference type="OrthoDB" id="9793451at2"/>
<gene>
    <name evidence="5" type="ORF">AFM12_04025</name>
</gene>
<dbReference type="InterPro" id="IPR009057">
    <property type="entry name" value="Homeodomain-like_sf"/>
</dbReference>
<dbReference type="SMART" id="SM00342">
    <property type="entry name" value="HTH_ARAC"/>
    <property type="match status" value="1"/>
</dbReference>
<evidence type="ECO:0000313" key="6">
    <source>
        <dbReference type="Proteomes" id="UP000050454"/>
    </source>
</evidence>
<dbReference type="PANTHER" id="PTHR43280">
    <property type="entry name" value="ARAC-FAMILY TRANSCRIPTIONAL REGULATOR"/>
    <property type="match status" value="1"/>
</dbReference>
<dbReference type="GO" id="GO:0043565">
    <property type="term" value="F:sequence-specific DNA binding"/>
    <property type="evidence" value="ECO:0007669"/>
    <property type="project" value="InterPro"/>
</dbReference>
<evidence type="ECO:0000313" key="5">
    <source>
        <dbReference type="EMBL" id="KPM49755.1"/>
    </source>
</evidence>
<dbReference type="PANTHER" id="PTHR43280:SF32">
    <property type="entry name" value="TRANSCRIPTIONAL REGULATORY PROTEIN"/>
    <property type="match status" value="1"/>
</dbReference>
<evidence type="ECO:0000256" key="1">
    <source>
        <dbReference type="ARBA" id="ARBA00023015"/>
    </source>
</evidence>
<dbReference type="EMBL" id="LGTQ01000005">
    <property type="protein sequence ID" value="KPM49755.1"/>
    <property type="molecule type" value="Genomic_DNA"/>
</dbReference>
<name>A0A0P7BFW5_9BACT</name>
<feature type="domain" description="HTH araC/xylS-type" evidence="4">
    <location>
        <begin position="202"/>
        <end position="285"/>
    </location>
</feature>
<dbReference type="InterPro" id="IPR020449">
    <property type="entry name" value="Tscrpt_reg_AraC-type_HTH"/>
</dbReference>
<keyword evidence="6" id="KW-1185">Reference proteome</keyword>
<dbReference type="PROSITE" id="PS01124">
    <property type="entry name" value="HTH_ARAC_FAMILY_2"/>
    <property type="match status" value="1"/>
</dbReference>
<keyword evidence="2" id="KW-0238">DNA-binding</keyword>
<comment type="caution">
    <text evidence="5">The sequence shown here is derived from an EMBL/GenBank/DDBJ whole genome shotgun (WGS) entry which is preliminary data.</text>
</comment>
<dbReference type="InterPro" id="IPR003313">
    <property type="entry name" value="AraC-bd"/>
</dbReference>
<dbReference type="InterPro" id="IPR037923">
    <property type="entry name" value="HTH-like"/>
</dbReference>
<evidence type="ECO:0000256" key="2">
    <source>
        <dbReference type="ARBA" id="ARBA00023125"/>
    </source>
</evidence>
<dbReference type="Proteomes" id="UP000050454">
    <property type="component" value="Unassembled WGS sequence"/>
</dbReference>
<dbReference type="PRINTS" id="PR00032">
    <property type="entry name" value="HTHARAC"/>
</dbReference>
<organism evidence="5 6">
    <name type="scientific">Jiulongibacter sediminis</name>
    <dbReference type="NCBI Taxonomy" id="1605367"/>
    <lineage>
        <taxon>Bacteria</taxon>
        <taxon>Pseudomonadati</taxon>
        <taxon>Bacteroidota</taxon>
        <taxon>Cytophagia</taxon>
        <taxon>Cytophagales</taxon>
        <taxon>Leadbetterellaceae</taxon>
        <taxon>Jiulongibacter</taxon>
    </lineage>
</organism>
<dbReference type="SUPFAM" id="SSF51215">
    <property type="entry name" value="Regulatory protein AraC"/>
    <property type="match status" value="1"/>
</dbReference>
<dbReference type="SUPFAM" id="SSF46689">
    <property type="entry name" value="Homeodomain-like"/>
    <property type="match status" value="1"/>
</dbReference>
<dbReference type="InterPro" id="IPR018060">
    <property type="entry name" value="HTH_AraC"/>
</dbReference>
<keyword evidence="3" id="KW-0804">Transcription</keyword>
<protein>
    <recommendedName>
        <fullName evidence="4">HTH araC/xylS-type domain-containing protein</fullName>
    </recommendedName>
</protein>
<evidence type="ECO:0000259" key="4">
    <source>
        <dbReference type="PROSITE" id="PS01124"/>
    </source>
</evidence>
<evidence type="ECO:0000256" key="3">
    <source>
        <dbReference type="ARBA" id="ARBA00023163"/>
    </source>
</evidence>
<dbReference type="Gene3D" id="1.10.10.60">
    <property type="entry name" value="Homeodomain-like"/>
    <property type="match status" value="1"/>
</dbReference>
<accession>A0A0P7BFW5</accession>
<sequence>MKKSGIAHYDGLYGDSQARSDSSYLFLEEIVTRSEEFDWSIKPHIHSELVQIFIIEEGSLIFQHSSEWTNLSHPCIILIPPSQQHALTYNPPVNGQILSFSRNIFNDIFKTFLDPPQNIEIIREFEKQDFKSLLEILGRIREELFGDHYGREILLRAQLSQFVIEILRLRKTENVLQNEANIGLQHFLRFQKLLDQSNYNRNLADYADELCISQVHLNRICKAHSGKKAIEIVQAKMVDQACKYLRHTSYSVSEIAYKLGFEYPNYFARFFRKQTGVNPSEFRMTKES</sequence>
<dbReference type="Pfam" id="PF12833">
    <property type="entry name" value="HTH_18"/>
    <property type="match status" value="1"/>
</dbReference>
<keyword evidence="1" id="KW-0805">Transcription regulation</keyword>
<dbReference type="Pfam" id="PF02311">
    <property type="entry name" value="AraC_binding"/>
    <property type="match status" value="1"/>
</dbReference>
<dbReference type="AlphaFoldDB" id="A0A0P7BFW5"/>
<dbReference type="PATRIC" id="fig|1605367.3.peg.2152"/>
<proteinExistence type="predicted"/>
<dbReference type="STRING" id="1605367.AFM12_04025"/>